<evidence type="ECO:0000313" key="1">
    <source>
        <dbReference type="EMBL" id="KAG5621185.1"/>
    </source>
</evidence>
<proteinExistence type="predicted"/>
<dbReference type="EMBL" id="JACXVP010000002">
    <property type="protein sequence ID" value="KAG5621185.1"/>
    <property type="molecule type" value="Genomic_DNA"/>
</dbReference>
<name>A0A9J6A9M1_SOLCO</name>
<dbReference type="OrthoDB" id="1305614at2759"/>
<keyword evidence="2" id="KW-1185">Reference proteome</keyword>
<gene>
    <name evidence="1" type="ORF">H5410_006403</name>
</gene>
<protein>
    <submittedName>
        <fullName evidence="1">Uncharacterized protein</fullName>
    </submittedName>
</protein>
<reference evidence="1 2" key="1">
    <citation type="submission" date="2020-09" db="EMBL/GenBank/DDBJ databases">
        <title>De no assembly of potato wild relative species, Solanum commersonii.</title>
        <authorList>
            <person name="Cho K."/>
        </authorList>
    </citation>
    <scope>NUCLEOTIDE SEQUENCE [LARGE SCALE GENOMIC DNA]</scope>
    <source>
        <strain evidence="1">LZ3.2</strain>
        <tissue evidence="1">Leaf</tissue>
    </source>
</reference>
<dbReference type="AlphaFoldDB" id="A0A9J6A9M1"/>
<dbReference type="Proteomes" id="UP000824120">
    <property type="component" value="Chromosome 2"/>
</dbReference>
<sequence>MEPFQDIQKLERYQQRLGMQHVVSNINGKIWAFMEADVEYEVVSDSEQQITLKLKEESFKEVVAQNWKAEFEGNPFSLFHYKLKKVKRALAQWSKETFGNIFHEIATLEDTIKVLETQFEDTPSGKNRSRLQKAQAELYTQL</sequence>
<organism evidence="1 2">
    <name type="scientific">Solanum commersonii</name>
    <name type="common">Commerson's wild potato</name>
    <name type="synonym">Commerson's nightshade</name>
    <dbReference type="NCBI Taxonomy" id="4109"/>
    <lineage>
        <taxon>Eukaryota</taxon>
        <taxon>Viridiplantae</taxon>
        <taxon>Streptophyta</taxon>
        <taxon>Embryophyta</taxon>
        <taxon>Tracheophyta</taxon>
        <taxon>Spermatophyta</taxon>
        <taxon>Magnoliopsida</taxon>
        <taxon>eudicotyledons</taxon>
        <taxon>Gunneridae</taxon>
        <taxon>Pentapetalae</taxon>
        <taxon>asterids</taxon>
        <taxon>lamiids</taxon>
        <taxon>Solanales</taxon>
        <taxon>Solanaceae</taxon>
        <taxon>Solanoideae</taxon>
        <taxon>Solaneae</taxon>
        <taxon>Solanum</taxon>
    </lineage>
</organism>
<evidence type="ECO:0000313" key="2">
    <source>
        <dbReference type="Proteomes" id="UP000824120"/>
    </source>
</evidence>
<comment type="caution">
    <text evidence="1">The sequence shown here is derived from an EMBL/GenBank/DDBJ whole genome shotgun (WGS) entry which is preliminary data.</text>
</comment>
<accession>A0A9J6A9M1</accession>